<gene>
    <name evidence="1" type="ORF">GX523_09590</name>
</gene>
<dbReference type="PANTHER" id="PTHR35276">
    <property type="entry name" value="S-ADENOSYL-L-METHIONINE-DEPENDENT METHYLTRANSFERASES SUPERFAMILY PROTEIN"/>
    <property type="match status" value="1"/>
</dbReference>
<dbReference type="AlphaFoldDB" id="A0A7C7D5T2"/>
<name>A0A7C7D5T2_9FIRM</name>
<sequence length="193" mass="21471">MNNRLQDIQGFLRTILRASIQPGDIVLDLTAGRGRDTLFLAQQVGGSGRVYAFDVQEVALQETKILLEEHQVKDRVCLYHWDHGRLLEKVQCPVQAAMFNLGYLPGHSQEITTQAASTLAALEAVLQLLRQGGVIALTVYRGHPGGVEEAAAVEEFLSCLPRRKYSVLRGEYINQALNAPYWILVQKNKGDTE</sequence>
<dbReference type="SUPFAM" id="SSF53335">
    <property type="entry name" value="S-adenosyl-L-methionine-dependent methyltransferases"/>
    <property type="match status" value="1"/>
</dbReference>
<keyword evidence="1" id="KW-0489">Methyltransferase</keyword>
<dbReference type="GO" id="GO:0008168">
    <property type="term" value="F:methyltransferase activity"/>
    <property type="evidence" value="ECO:0007669"/>
    <property type="project" value="UniProtKB-KW"/>
</dbReference>
<evidence type="ECO:0000313" key="1">
    <source>
        <dbReference type="EMBL" id="HHY26975.1"/>
    </source>
</evidence>
<dbReference type="InterPro" id="IPR010719">
    <property type="entry name" value="MnmM_MeTrfase"/>
</dbReference>
<dbReference type="PANTHER" id="PTHR35276:SF1">
    <property type="entry name" value="TRNA (MNM(5)S(2)U34)-METHYLTRANSFERASE, CHLOROPLASTIC"/>
    <property type="match status" value="1"/>
</dbReference>
<keyword evidence="1" id="KW-0808">Transferase</keyword>
<organism evidence="1 2">
    <name type="scientific">Desulfitobacterium dehalogenans</name>
    <dbReference type="NCBI Taxonomy" id="36854"/>
    <lineage>
        <taxon>Bacteria</taxon>
        <taxon>Bacillati</taxon>
        <taxon>Bacillota</taxon>
        <taxon>Clostridia</taxon>
        <taxon>Eubacteriales</taxon>
        <taxon>Desulfitobacteriaceae</taxon>
        <taxon>Desulfitobacterium</taxon>
    </lineage>
</organism>
<dbReference type="Pfam" id="PF06962">
    <property type="entry name" value="rRNA_methylase"/>
    <property type="match status" value="1"/>
</dbReference>
<dbReference type="GO" id="GO:0032259">
    <property type="term" value="P:methylation"/>
    <property type="evidence" value="ECO:0007669"/>
    <property type="project" value="UniProtKB-KW"/>
</dbReference>
<dbReference type="Proteomes" id="UP000553059">
    <property type="component" value="Unassembled WGS sequence"/>
</dbReference>
<protein>
    <submittedName>
        <fullName evidence="1">Methyltransferase domain-containing protein</fullName>
    </submittedName>
</protein>
<proteinExistence type="predicted"/>
<dbReference type="InterPro" id="IPR029063">
    <property type="entry name" value="SAM-dependent_MTases_sf"/>
</dbReference>
<dbReference type="Gene3D" id="3.40.50.150">
    <property type="entry name" value="Vaccinia Virus protein VP39"/>
    <property type="match status" value="1"/>
</dbReference>
<dbReference type="EMBL" id="DUTF01000221">
    <property type="protein sequence ID" value="HHY26975.1"/>
    <property type="molecule type" value="Genomic_DNA"/>
</dbReference>
<evidence type="ECO:0000313" key="2">
    <source>
        <dbReference type="Proteomes" id="UP000553059"/>
    </source>
</evidence>
<reference evidence="1 2" key="1">
    <citation type="journal article" date="2020" name="Biotechnol. Biofuels">
        <title>New insights from the biogas microbiome by comprehensive genome-resolved metagenomics of nearly 1600 species originating from multiple anaerobic digesters.</title>
        <authorList>
            <person name="Campanaro S."/>
            <person name="Treu L."/>
            <person name="Rodriguez-R L.M."/>
            <person name="Kovalovszki A."/>
            <person name="Ziels R.M."/>
            <person name="Maus I."/>
            <person name="Zhu X."/>
            <person name="Kougias P.G."/>
            <person name="Basile A."/>
            <person name="Luo G."/>
            <person name="Schluter A."/>
            <person name="Konstantinidis K.T."/>
            <person name="Angelidaki I."/>
        </authorList>
    </citation>
    <scope>NUCLEOTIDE SEQUENCE [LARGE SCALE GENOMIC DNA]</scope>
    <source>
        <strain evidence="1">AS05jafATM_4</strain>
    </source>
</reference>
<accession>A0A7C7D5T2</accession>
<comment type="caution">
    <text evidence="1">The sequence shown here is derived from an EMBL/GenBank/DDBJ whole genome shotgun (WGS) entry which is preliminary data.</text>
</comment>
<dbReference type="CDD" id="cd02440">
    <property type="entry name" value="AdoMet_MTases"/>
    <property type="match status" value="1"/>
</dbReference>